<organism evidence="4">
    <name type="scientific">hydrothermal vent metagenome</name>
    <dbReference type="NCBI Taxonomy" id="652676"/>
    <lineage>
        <taxon>unclassified sequences</taxon>
        <taxon>metagenomes</taxon>
        <taxon>ecological metagenomes</taxon>
    </lineage>
</organism>
<dbReference type="GO" id="GO:0009435">
    <property type="term" value="P:NAD+ biosynthetic process"/>
    <property type="evidence" value="ECO:0007669"/>
    <property type="project" value="InterPro"/>
</dbReference>
<evidence type="ECO:0000313" key="4">
    <source>
        <dbReference type="EMBL" id="VAX03792.1"/>
    </source>
</evidence>
<dbReference type="HAMAP" id="MF_01970">
    <property type="entry name" value="Kynureninase"/>
    <property type="match status" value="1"/>
</dbReference>
<keyword evidence="1" id="KW-0662">Pyridine nucleotide biosynthesis</keyword>
<evidence type="ECO:0000256" key="2">
    <source>
        <dbReference type="ARBA" id="ARBA00022801"/>
    </source>
</evidence>
<evidence type="ECO:0000256" key="3">
    <source>
        <dbReference type="ARBA" id="ARBA00022898"/>
    </source>
</evidence>
<dbReference type="InterPro" id="IPR015422">
    <property type="entry name" value="PyrdxlP-dep_Trfase_small"/>
</dbReference>
<name>A0A3B1AJ79_9ZZZZ</name>
<dbReference type="Gene3D" id="3.90.1150.10">
    <property type="entry name" value="Aspartate Aminotransferase, domain 1"/>
    <property type="match status" value="1"/>
</dbReference>
<keyword evidence="2 4" id="KW-0378">Hydrolase</keyword>
<dbReference type="PANTHER" id="PTHR14084">
    <property type="entry name" value="KYNURENINASE"/>
    <property type="match status" value="1"/>
</dbReference>
<evidence type="ECO:0000256" key="1">
    <source>
        <dbReference type="ARBA" id="ARBA00022642"/>
    </source>
</evidence>
<dbReference type="InterPro" id="IPR010111">
    <property type="entry name" value="Kynureninase"/>
</dbReference>
<dbReference type="PIRSF" id="PIRSF038800">
    <property type="entry name" value="KYNU"/>
    <property type="match status" value="1"/>
</dbReference>
<dbReference type="PANTHER" id="PTHR14084:SF0">
    <property type="entry name" value="KYNURENINASE"/>
    <property type="match status" value="1"/>
</dbReference>
<dbReference type="EMBL" id="UOFW01000061">
    <property type="protein sequence ID" value="VAX03792.1"/>
    <property type="molecule type" value="Genomic_DNA"/>
</dbReference>
<dbReference type="GO" id="GO:0030170">
    <property type="term" value="F:pyridoxal phosphate binding"/>
    <property type="evidence" value="ECO:0007669"/>
    <property type="project" value="InterPro"/>
</dbReference>
<dbReference type="SUPFAM" id="SSF53383">
    <property type="entry name" value="PLP-dependent transferases"/>
    <property type="match status" value="1"/>
</dbReference>
<dbReference type="InterPro" id="IPR015421">
    <property type="entry name" value="PyrdxlP-dep_Trfase_major"/>
</dbReference>
<dbReference type="GO" id="GO:0005737">
    <property type="term" value="C:cytoplasm"/>
    <property type="evidence" value="ECO:0007669"/>
    <property type="project" value="InterPro"/>
</dbReference>
<gene>
    <name evidence="4" type="ORF">MNBD_ALPHA03-50</name>
</gene>
<dbReference type="GO" id="GO:0043420">
    <property type="term" value="P:anthranilate metabolic process"/>
    <property type="evidence" value="ECO:0007669"/>
    <property type="project" value="TreeGrafter"/>
</dbReference>
<dbReference type="NCBIfam" id="TIGR01814">
    <property type="entry name" value="kynureninase"/>
    <property type="match status" value="1"/>
</dbReference>
<dbReference type="Gene3D" id="3.40.640.10">
    <property type="entry name" value="Type I PLP-dependent aspartate aminotransferase-like (Major domain)"/>
    <property type="match status" value="1"/>
</dbReference>
<accession>A0A3B1AJ79</accession>
<dbReference type="InterPro" id="IPR015424">
    <property type="entry name" value="PyrdxlP-dep_Trfase"/>
</dbReference>
<keyword evidence="3" id="KW-0663">Pyridoxal phosphate</keyword>
<proteinExistence type="inferred from homology"/>
<dbReference type="GO" id="GO:0019441">
    <property type="term" value="P:L-tryptophan catabolic process to kynurenine"/>
    <property type="evidence" value="ECO:0007669"/>
    <property type="project" value="TreeGrafter"/>
</dbReference>
<protein>
    <submittedName>
        <fullName evidence="4">Kynureninase</fullName>
        <ecNumber evidence="4">3.7.1.3</ecNumber>
    </submittedName>
</protein>
<dbReference type="EC" id="3.7.1.3" evidence="4"/>
<dbReference type="GO" id="GO:0030429">
    <property type="term" value="F:kynureninase activity"/>
    <property type="evidence" value="ECO:0007669"/>
    <property type="project" value="UniProtKB-EC"/>
</dbReference>
<dbReference type="AlphaFoldDB" id="A0A3B1AJ79"/>
<sequence length="413" mass="45604">MTDLSRDFFLELDRTDVLAPFRDEFHLPDGMIYLDGNSLGVMPKAASARAQDVVTREWGQDLITSWNKNGWFHLAEKVGDKVAGLIGAAPGEVMACDATGINLYKVMSMALDLRPDRKIIVMEGSGFPTDNYMAQGLVQHLDRGHDIYFAEQEAILAAITEEVAVVCLTQVHYKTGHLHDMAAITQKAHRAGALVIWDLCHSAGALPVDLNSCHADFAVGCGYKYLNGGPGAPAFIFVAKRHQGNALQPLTGWWSHAAPFAFEQDYRPADNIWQTLTGTQSILALSVLECGIDITLRADMAKIRDKSKALCDYFMALIDQHCDGFGFSLASPRDGDGRGSQISLNHPKGFAIMQALIAKNVIGDFRAPDIMRFGFTPLYTRYIDIWDAVMCLKNIMEKELWLKPEYGQLTAVT</sequence>
<dbReference type="Pfam" id="PF22580">
    <property type="entry name" value="KYNU_C"/>
    <property type="match status" value="1"/>
</dbReference>
<reference evidence="4" key="1">
    <citation type="submission" date="2018-06" db="EMBL/GenBank/DDBJ databases">
        <authorList>
            <person name="Zhirakovskaya E."/>
        </authorList>
    </citation>
    <scope>NUCLEOTIDE SEQUENCE</scope>
</reference>